<feature type="transmembrane region" description="Helical" evidence="6">
    <location>
        <begin position="104"/>
        <end position="129"/>
    </location>
</feature>
<feature type="transmembrane region" description="Helical" evidence="6">
    <location>
        <begin position="283"/>
        <end position="305"/>
    </location>
</feature>
<dbReference type="OMA" id="LDPFSFW"/>
<keyword evidence="2 6" id="KW-0812">Transmembrane</keyword>
<evidence type="ECO:0000313" key="8">
    <source>
        <dbReference type="Proteomes" id="UP000287033"/>
    </source>
</evidence>
<comment type="caution">
    <text evidence="7">The sequence shown here is derived from an EMBL/GenBank/DDBJ whole genome shotgun (WGS) entry which is preliminary data.</text>
</comment>
<sequence>MVPDLKMEDARVMDIMLNTVSPEPLQPAVPLSVTLGLTIVYTALYGLLFLLIYIQLWLVLHYRHKKFSYQTVFLFLCLLWAALRTTLFSFYFRDTIKANTLDPFSFWLLYCFPVCLQFFTLSLMNMYFAQVVFKTKAKYFPEMAKKLLPIRLVFLVASLLFLTVNLTCALLVKIQHVETKTIVLVRVIINDSLFVACAITLAVCLYVIAKTSPSTNIYLESKGTSVCQTTAVGALVFLLYASRACYNLVAVMCSPDSHDSFDYGWYNVSDQADLMSNLGDKGYLVFGCILFFWELLPTALLVLFFRVRRPAQDLAGTGIINGQSFASRSYFFDNPRQFEGDEGPWAVGSHSEQDSLSNSLQRNGWYGTDRGNVEPAWYEGVSQHTTAPLLFARDHMQGSSYYHTFYSTPQT</sequence>
<protein>
    <recommendedName>
        <fullName evidence="9">G-protein coupled receptors family 1 profile domain-containing protein</fullName>
    </recommendedName>
</protein>
<feature type="transmembrane region" description="Helical" evidence="6">
    <location>
        <begin position="230"/>
        <end position="249"/>
    </location>
</feature>
<keyword evidence="4 6" id="KW-0472">Membrane</keyword>
<gene>
    <name evidence="7" type="ORF">chiPu_0012912</name>
</gene>
<proteinExistence type="predicted"/>
<dbReference type="AlphaFoldDB" id="A0A401SVL4"/>
<dbReference type="InterPro" id="IPR029723">
    <property type="entry name" value="GPR137"/>
</dbReference>
<accession>A0A401SVL4</accession>
<dbReference type="GO" id="GO:0045779">
    <property type="term" value="P:negative regulation of bone resorption"/>
    <property type="evidence" value="ECO:0007669"/>
    <property type="project" value="TreeGrafter"/>
</dbReference>
<comment type="subcellular location">
    <subcellularLocation>
        <location evidence="1">Lysosome membrane</location>
        <topology evidence="1">Multi-pass membrane protein</topology>
    </subcellularLocation>
</comment>
<feature type="transmembrane region" description="Helical" evidence="6">
    <location>
        <begin position="72"/>
        <end position="92"/>
    </location>
</feature>
<dbReference type="GO" id="GO:0010506">
    <property type="term" value="P:regulation of autophagy"/>
    <property type="evidence" value="ECO:0007669"/>
    <property type="project" value="TreeGrafter"/>
</dbReference>
<evidence type="ECO:0000256" key="2">
    <source>
        <dbReference type="ARBA" id="ARBA00022692"/>
    </source>
</evidence>
<dbReference type="CDD" id="cd21474">
    <property type="entry name" value="7tm_GPR137A"/>
    <property type="match status" value="1"/>
</dbReference>
<evidence type="ECO:0000256" key="1">
    <source>
        <dbReference type="ARBA" id="ARBA00004155"/>
    </source>
</evidence>
<dbReference type="PANTHER" id="PTHR15146">
    <property type="entry name" value="INTEGRAL MEMBRANE PROTEIN GPR137"/>
    <property type="match status" value="1"/>
</dbReference>
<evidence type="ECO:0000256" key="4">
    <source>
        <dbReference type="ARBA" id="ARBA00023136"/>
    </source>
</evidence>
<dbReference type="OrthoDB" id="192544at2759"/>
<dbReference type="GO" id="GO:0005765">
    <property type="term" value="C:lysosomal membrane"/>
    <property type="evidence" value="ECO:0007669"/>
    <property type="project" value="UniProtKB-SubCell"/>
</dbReference>
<reference evidence="7 8" key="1">
    <citation type="journal article" date="2018" name="Nat. Ecol. Evol.">
        <title>Shark genomes provide insights into elasmobranch evolution and the origin of vertebrates.</title>
        <authorList>
            <person name="Hara Y"/>
            <person name="Yamaguchi K"/>
            <person name="Onimaru K"/>
            <person name="Kadota M"/>
            <person name="Koyanagi M"/>
            <person name="Keeley SD"/>
            <person name="Tatsumi K"/>
            <person name="Tanaka K"/>
            <person name="Motone F"/>
            <person name="Kageyama Y"/>
            <person name="Nozu R"/>
            <person name="Adachi N"/>
            <person name="Nishimura O"/>
            <person name="Nakagawa R"/>
            <person name="Tanegashima C"/>
            <person name="Kiyatake I"/>
            <person name="Matsumoto R"/>
            <person name="Murakumo K"/>
            <person name="Nishida K"/>
            <person name="Terakita A"/>
            <person name="Kuratani S"/>
            <person name="Sato K"/>
            <person name="Hyodo S Kuraku.S."/>
        </authorList>
    </citation>
    <scope>NUCLEOTIDE SEQUENCE [LARGE SCALE GENOMIC DNA]</scope>
</reference>
<feature type="transmembrane region" description="Helical" evidence="6">
    <location>
        <begin position="150"/>
        <end position="172"/>
    </location>
</feature>
<dbReference type="GO" id="GO:1904263">
    <property type="term" value="P:positive regulation of TORC1 signaling"/>
    <property type="evidence" value="ECO:0007669"/>
    <property type="project" value="TreeGrafter"/>
</dbReference>
<evidence type="ECO:0000313" key="7">
    <source>
        <dbReference type="EMBL" id="GCC34439.1"/>
    </source>
</evidence>
<dbReference type="GO" id="GO:0045671">
    <property type="term" value="P:negative regulation of osteoclast differentiation"/>
    <property type="evidence" value="ECO:0007669"/>
    <property type="project" value="TreeGrafter"/>
</dbReference>
<evidence type="ECO:0000256" key="5">
    <source>
        <dbReference type="ARBA" id="ARBA00023228"/>
    </source>
</evidence>
<keyword evidence="5" id="KW-0458">Lysosome</keyword>
<feature type="transmembrane region" description="Helical" evidence="6">
    <location>
        <begin position="39"/>
        <end position="60"/>
    </location>
</feature>
<dbReference type="EMBL" id="BEZZ01000599">
    <property type="protein sequence ID" value="GCC34439.1"/>
    <property type="molecule type" value="Genomic_DNA"/>
</dbReference>
<feature type="transmembrane region" description="Helical" evidence="6">
    <location>
        <begin position="192"/>
        <end position="209"/>
    </location>
</feature>
<dbReference type="PANTHER" id="PTHR15146:SF5">
    <property type="entry name" value="INTEGRAL MEMBRANE PROTEIN GPR137"/>
    <property type="match status" value="1"/>
</dbReference>
<dbReference type="Proteomes" id="UP000287033">
    <property type="component" value="Unassembled WGS sequence"/>
</dbReference>
<evidence type="ECO:0000256" key="3">
    <source>
        <dbReference type="ARBA" id="ARBA00022989"/>
    </source>
</evidence>
<organism evidence="7 8">
    <name type="scientific">Chiloscyllium punctatum</name>
    <name type="common">Brownbanded bambooshark</name>
    <name type="synonym">Hemiscyllium punctatum</name>
    <dbReference type="NCBI Taxonomy" id="137246"/>
    <lineage>
        <taxon>Eukaryota</taxon>
        <taxon>Metazoa</taxon>
        <taxon>Chordata</taxon>
        <taxon>Craniata</taxon>
        <taxon>Vertebrata</taxon>
        <taxon>Chondrichthyes</taxon>
        <taxon>Elasmobranchii</taxon>
        <taxon>Galeomorphii</taxon>
        <taxon>Galeoidea</taxon>
        <taxon>Orectolobiformes</taxon>
        <taxon>Hemiscylliidae</taxon>
        <taxon>Chiloscyllium</taxon>
    </lineage>
</organism>
<keyword evidence="8" id="KW-1185">Reference proteome</keyword>
<name>A0A401SVL4_CHIPU</name>
<evidence type="ECO:0008006" key="9">
    <source>
        <dbReference type="Google" id="ProtNLM"/>
    </source>
</evidence>
<keyword evidence="3 6" id="KW-1133">Transmembrane helix</keyword>
<evidence type="ECO:0000256" key="6">
    <source>
        <dbReference type="SAM" id="Phobius"/>
    </source>
</evidence>